<feature type="region of interest" description="Disordered" evidence="2">
    <location>
        <begin position="824"/>
        <end position="868"/>
    </location>
</feature>
<feature type="repeat" description="ANK" evidence="1">
    <location>
        <begin position="307"/>
        <end position="339"/>
    </location>
</feature>
<dbReference type="EMBL" id="AP028909">
    <property type="protein sequence ID" value="BES89667.1"/>
    <property type="molecule type" value="Genomic_DNA"/>
</dbReference>
<dbReference type="Pfam" id="PF12796">
    <property type="entry name" value="Ank_2"/>
    <property type="match status" value="3"/>
</dbReference>
<organism evidence="3 4">
    <name type="scientific">Nesidiocoris tenuis</name>
    <dbReference type="NCBI Taxonomy" id="355587"/>
    <lineage>
        <taxon>Eukaryota</taxon>
        <taxon>Metazoa</taxon>
        <taxon>Ecdysozoa</taxon>
        <taxon>Arthropoda</taxon>
        <taxon>Hexapoda</taxon>
        <taxon>Insecta</taxon>
        <taxon>Pterygota</taxon>
        <taxon>Neoptera</taxon>
        <taxon>Paraneoptera</taxon>
        <taxon>Hemiptera</taxon>
        <taxon>Heteroptera</taxon>
        <taxon>Panheteroptera</taxon>
        <taxon>Cimicomorpha</taxon>
        <taxon>Miridae</taxon>
        <taxon>Dicyphina</taxon>
        <taxon>Nesidiocoris</taxon>
    </lineage>
</organism>
<name>A0ABN7ABI0_9HEMI</name>
<feature type="repeat" description="ANK" evidence="1">
    <location>
        <begin position="162"/>
        <end position="194"/>
    </location>
</feature>
<evidence type="ECO:0000256" key="2">
    <source>
        <dbReference type="SAM" id="MobiDB-lite"/>
    </source>
</evidence>
<gene>
    <name evidence="3" type="ORF">NTJ_02474</name>
</gene>
<feature type="region of interest" description="Disordered" evidence="2">
    <location>
        <begin position="795"/>
        <end position="814"/>
    </location>
</feature>
<feature type="repeat" description="ANK" evidence="1">
    <location>
        <begin position="448"/>
        <end position="483"/>
    </location>
</feature>
<dbReference type="InterPro" id="IPR002110">
    <property type="entry name" value="Ankyrin_rpt"/>
</dbReference>
<dbReference type="InterPro" id="IPR052391">
    <property type="entry name" value="E3_Ligase-Neurotoxin"/>
</dbReference>
<dbReference type="Gene3D" id="1.25.40.20">
    <property type="entry name" value="Ankyrin repeat-containing domain"/>
    <property type="match status" value="3"/>
</dbReference>
<accession>A0ABN7ABI0</accession>
<evidence type="ECO:0000313" key="4">
    <source>
        <dbReference type="Proteomes" id="UP001307889"/>
    </source>
</evidence>
<sequence>MVLTNPAVSDSTKSLISTSLEESVKIGDAARVEEVLEMASGLELGSDDIFDWPDLLFSSLERGFYDVTLALLRFSSSVHVRSPSGWQLIHKAANDYKAIKVVEELIERGADVNATIDYNTVADYRKKEREDTPLHRAAANGNVEIVKLLLEHGADCDKTNGLLSTPLILAVDNCRVDVVKILVEKGADVHMSDIVSHGNRTALDSAVQQLFMVLGPSNALKVAPYFLSYQPSSIRRAIVTIPDKVDLSSAEMTQLKSLLSIISILVDHGASDSILIQCLKYQLPENSFETAKVLIEQGASLDVTDHRGIHMLQVAACLGDYNLMKLFLEKGADFDLKNHSGWSLLMVSLAGFRRVDKRVIQLLVENGADVNYSTDSTPLMIAVTSYPDYVDLDLIEYLLDQGADVNAVDGKGNTALLNAFRFRGQDHNYRLIRLLLDRGAEVNVKNSQGESPIFIVIASDNNVDLSVLQLLIDHGADVDMTDSSGTTPLMLAVLHDSSEIAQLLIRNGADMTKKNQNGDTPLHLALFARKDEVITTMLEKHVHFNVLDVVIDDSFIFKWFVFLSRGKREEILQAYEFKWSKVVREGRKAVIQSFLDQNFLDASQETKGSLFLAFQEILRSSSEEVVCLAQPKSLCFLYSIVESQVLQRAVKERRPDGHMVYSLTRYRMPQTMNHDGQVTFATLEGFKTRCQDMYNKEIRAMKAYRLNASVTVHDLISKDMNTLAAYARDNLLSKKMLTFHRRLSDDRVNRKFAIHQHLLLERIKYAINRRRLMSAALSCLGPVLCGRGYHPRTLPTSCESVQNASESTNPNATLTTMEWEASEINVEGQREPTDRQITPDCSESRKMTPDSFPLNRNERNGSNSSGPSLPLLVSDKILHFLSDSELANLIVAYHHVDSPSIQSMKQQWKKSFPSRSSLYVESNNEEEIVF</sequence>
<dbReference type="Proteomes" id="UP001307889">
    <property type="component" value="Chromosome 1"/>
</dbReference>
<feature type="repeat" description="ANK" evidence="1">
    <location>
        <begin position="411"/>
        <end position="447"/>
    </location>
</feature>
<keyword evidence="4" id="KW-1185">Reference proteome</keyword>
<dbReference type="PANTHER" id="PTHR24133:SF40">
    <property type="entry name" value="ANKYRIN REPEAT DOMAIN 44"/>
    <property type="match status" value="1"/>
</dbReference>
<dbReference type="PRINTS" id="PR01415">
    <property type="entry name" value="ANKYRIN"/>
</dbReference>
<dbReference type="SUPFAM" id="SSF48403">
    <property type="entry name" value="Ankyrin repeat"/>
    <property type="match status" value="2"/>
</dbReference>
<reference evidence="3 4" key="1">
    <citation type="submission" date="2023-09" db="EMBL/GenBank/DDBJ databases">
        <title>Nesidiocoris tenuis whole genome shotgun sequence.</title>
        <authorList>
            <person name="Shibata T."/>
            <person name="Shimoda M."/>
            <person name="Kobayashi T."/>
            <person name="Uehara T."/>
        </authorList>
    </citation>
    <scope>NUCLEOTIDE SEQUENCE [LARGE SCALE GENOMIC DNA]</scope>
    <source>
        <strain evidence="3 4">Japan</strain>
    </source>
</reference>
<dbReference type="PROSITE" id="PS50088">
    <property type="entry name" value="ANK_REPEAT"/>
    <property type="match status" value="9"/>
</dbReference>
<feature type="repeat" description="ANK" evidence="1">
    <location>
        <begin position="517"/>
        <end position="549"/>
    </location>
</feature>
<dbReference type="PANTHER" id="PTHR24133">
    <property type="entry name" value="ANKYRIN DOMAIN-CONTAINING"/>
    <property type="match status" value="1"/>
</dbReference>
<evidence type="ECO:0000256" key="1">
    <source>
        <dbReference type="PROSITE-ProRule" id="PRU00023"/>
    </source>
</evidence>
<dbReference type="SMART" id="SM00248">
    <property type="entry name" value="ANK"/>
    <property type="match status" value="12"/>
</dbReference>
<feature type="repeat" description="ANK" evidence="1">
    <location>
        <begin position="374"/>
        <end position="410"/>
    </location>
</feature>
<feature type="repeat" description="ANK" evidence="1">
    <location>
        <begin position="84"/>
        <end position="117"/>
    </location>
</feature>
<protein>
    <submittedName>
        <fullName evidence="3">Uncharacterized protein</fullName>
    </submittedName>
</protein>
<dbReference type="PROSITE" id="PS50297">
    <property type="entry name" value="ANK_REP_REGION"/>
    <property type="match status" value="8"/>
</dbReference>
<dbReference type="Pfam" id="PF00023">
    <property type="entry name" value="Ank"/>
    <property type="match status" value="1"/>
</dbReference>
<dbReference type="InterPro" id="IPR036770">
    <property type="entry name" value="Ankyrin_rpt-contain_sf"/>
</dbReference>
<feature type="repeat" description="ANK" evidence="1">
    <location>
        <begin position="129"/>
        <end position="161"/>
    </location>
</feature>
<keyword evidence="1" id="KW-0040">ANK repeat</keyword>
<evidence type="ECO:0000313" key="3">
    <source>
        <dbReference type="EMBL" id="BES89667.1"/>
    </source>
</evidence>
<feature type="repeat" description="ANK" evidence="1">
    <location>
        <begin position="484"/>
        <end position="516"/>
    </location>
</feature>
<proteinExistence type="predicted"/>